<organism evidence="2 3">
    <name type="scientific">Telluria antibiotica</name>
    <dbReference type="NCBI Taxonomy" id="2717319"/>
    <lineage>
        <taxon>Bacteria</taxon>
        <taxon>Pseudomonadati</taxon>
        <taxon>Pseudomonadota</taxon>
        <taxon>Betaproteobacteria</taxon>
        <taxon>Burkholderiales</taxon>
        <taxon>Oxalobacteraceae</taxon>
        <taxon>Telluria group</taxon>
        <taxon>Telluria</taxon>
    </lineage>
</organism>
<feature type="compositionally biased region" description="Basic and acidic residues" evidence="1">
    <location>
        <begin position="1"/>
        <end position="11"/>
    </location>
</feature>
<protein>
    <submittedName>
        <fullName evidence="2">Copper-binding protein</fullName>
    </submittedName>
</protein>
<evidence type="ECO:0000256" key="1">
    <source>
        <dbReference type="SAM" id="MobiDB-lite"/>
    </source>
</evidence>
<dbReference type="InterPro" id="IPR021647">
    <property type="entry name" value="CusF_Ec"/>
</dbReference>
<name>A0ABX0P8S7_9BURK</name>
<dbReference type="EMBL" id="JAAQOM010000002">
    <property type="protein sequence ID" value="NIA53058.1"/>
    <property type="molecule type" value="Genomic_DNA"/>
</dbReference>
<evidence type="ECO:0000313" key="2">
    <source>
        <dbReference type="EMBL" id="NIA53058.1"/>
    </source>
</evidence>
<gene>
    <name evidence="2" type="ORF">HAV22_05235</name>
</gene>
<reference evidence="2 3" key="1">
    <citation type="submission" date="2020-03" db="EMBL/GenBank/DDBJ databases">
        <title>Genome sequence of strain Massilia sp. TW-1.</title>
        <authorList>
            <person name="Chaudhary D.K."/>
        </authorList>
    </citation>
    <scope>NUCLEOTIDE SEQUENCE [LARGE SCALE GENOMIC DNA]</scope>
    <source>
        <strain evidence="2 3">TW-1</strain>
    </source>
</reference>
<evidence type="ECO:0000313" key="3">
    <source>
        <dbReference type="Proteomes" id="UP000716322"/>
    </source>
</evidence>
<proteinExistence type="predicted"/>
<sequence length="96" mass="10480">MQVQMHDHDQHGAMASPSQADPDALTEGAIQKVDKDTGKLTIKHGPLNNLDMPAMTMAFKVQDPAVLDQAKVGEQVRFRVERVNGSLTITKLEASK</sequence>
<feature type="region of interest" description="Disordered" evidence="1">
    <location>
        <begin position="1"/>
        <end position="41"/>
    </location>
</feature>
<dbReference type="InterPro" id="IPR042230">
    <property type="entry name" value="CusF_sf"/>
</dbReference>
<comment type="caution">
    <text evidence="2">The sequence shown here is derived from an EMBL/GenBank/DDBJ whole genome shotgun (WGS) entry which is preliminary data.</text>
</comment>
<dbReference type="Gene3D" id="2.40.50.320">
    <property type="entry name" value="Copper binding periplasmic protein CusF"/>
    <property type="match status" value="1"/>
</dbReference>
<accession>A0ABX0P8S7</accession>
<dbReference type="Pfam" id="PF11604">
    <property type="entry name" value="CusF_Ec"/>
    <property type="match status" value="1"/>
</dbReference>
<keyword evidence="3" id="KW-1185">Reference proteome</keyword>
<dbReference type="Proteomes" id="UP000716322">
    <property type="component" value="Unassembled WGS sequence"/>
</dbReference>